<keyword evidence="3 5" id="KW-1133">Transmembrane helix</keyword>
<gene>
    <name evidence="7" type="ORF">PQQ73_30785</name>
</gene>
<dbReference type="InterPro" id="IPR020846">
    <property type="entry name" value="MFS_dom"/>
</dbReference>
<evidence type="ECO:0000256" key="1">
    <source>
        <dbReference type="ARBA" id="ARBA00004141"/>
    </source>
</evidence>
<dbReference type="EMBL" id="JAQQCL010000033">
    <property type="protein sequence ID" value="MFM0720707.1"/>
    <property type="molecule type" value="Genomic_DNA"/>
</dbReference>
<dbReference type="PANTHER" id="PTHR23508:SF10">
    <property type="entry name" value="CARBOXYLIC ACID TRANSPORTER PROTEIN HOMOLOG"/>
    <property type="match status" value="1"/>
</dbReference>
<keyword evidence="8" id="KW-1185">Reference proteome</keyword>
<evidence type="ECO:0000256" key="3">
    <source>
        <dbReference type="ARBA" id="ARBA00022989"/>
    </source>
</evidence>
<dbReference type="PROSITE" id="PS50850">
    <property type="entry name" value="MFS"/>
    <property type="match status" value="1"/>
</dbReference>
<dbReference type="PANTHER" id="PTHR23508">
    <property type="entry name" value="CARBOXYLIC ACID TRANSPORTER PROTEIN HOMOLOG"/>
    <property type="match status" value="1"/>
</dbReference>
<evidence type="ECO:0000256" key="5">
    <source>
        <dbReference type="SAM" id="Phobius"/>
    </source>
</evidence>
<feature type="transmembrane region" description="Helical" evidence="5">
    <location>
        <begin position="400"/>
        <end position="427"/>
    </location>
</feature>
<feature type="transmembrane region" description="Helical" evidence="5">
    <location>
        <begin position="105"/>
        <end position="126"/>
    </location>
</feature>
<feature type="transmembrane region" description="Helical" evidence="5">
    <location>
        <begin position="303"/>
        <end position="326"/>
    </location>
</feature>
<feature type="transmembrane region" description="Helical" evidence="5">
    <location>
        <begin position="433"/>
        <end position="452"/>
    </location>
</feature>
<keyword evidence="2 5" id="KW-0812">Transmembrane</keyword>
<dbReference type="PROSITE" id="PS00216">
    <property type="entry name" value="SUGAR_TRANSPORT_1"/>
    <property type="match status" value="1"/>
</dbReference>
<organism evidence="7 8">
    <name type="scientific">Paraburkholderia strydomiana</name>
    <dbReference type="NCBI Taxonomy" id="1245417"/>
    <lineage>
        <taxon>Bacteria</taxon>
        <taxon>Pseudomonadati</taxon>
        <taxon>Pseudomonadota</taxon>
        <taxon>Betaproteobacteria</taxon>
        <taxon>Burkholderiales</taxon>
        <taxon>Burkholderiaceae</taxon>
        <taxon>Paraburkholderia</taxon>
    </lineage>
</organism>
<comment type="subcellular location">
    <subcellularLocation>
        <location evidence="1">Membrane</location>
        <topology evidence="1">Multi-pass membrane protein</topology>
    </subcellularLocation>
</comment>
<feature type="transmembrane region" description="Helical" evidence="5">
    <location>
        <begin position="72"/>
        <end position="93"/>
    </location>
</feature>
<feature type="domain" description="Major facilitator superfamily (MFS) profile" evidence="6">
    <location>
        <begin position="39"/>
        <end position="457"/>
    </location>
</feature>
<dbReference type="RefSeq" id="WP_408149433.1">
    <property type="nucleotide sequence ID" value="NZ_JAQQCJ010000014.1"/>
</dbReference>
<name>A0ABW9ENQ9_9BURK</name>
<feature type="transmembrane region" description="Helical" evidence="5">
    <location>
        <begin position="338"/>
        <end position="358"/>
    </location>
</feature>
<feature type="transmembrane region" description="Helical" evidence="5">
    <location>
        <begin position="264"/>
        <end position="283"/>
    </location>
</feature>
<reference evidence="7 8" key="1">
    <citation type="journal article" date="2024" name="Chem. Sci.">
        <title>Discovery of megapolipeptins by genome mining of a Burkholderiales bacteria collection.</title>
        <authorList>
            <person name="Paulo B.S."/>
            <person name="Recchia M.J.J."/>
            <person name="Lee S."/>
            <person name="Fergusson C.H."/>
            <person name="Romanowski S.B."/>
            <person name="Hernandez A."/>
            <person name="Krull N."/>
            <person name="Liu D.Y."/>
            <person name="Cavanagh H."/>
            <person name="Bos A."/>
            <person name="Gray C.A."/>
            <person name="Murphy B.T."/>
            <person name="Linington R.G."/>
            <person name="Eustaquio A.S."/>
        </authorList>
    </citation>
    <scope>NUCLEOTIDE SEQUENCE [LARGE SCALE GENOMIC DNA]</scope>
    <source>
        <strain evidence="7 8">RL17-350-BIC-E</strain>
    </source>
</reference>
<feature type="transmembrane region" description="Helical" evidence="5">
    <location>
        <begin position="193"/>
        <end position="212"/>
    </location>
</feature>
<evidence type="ECO:0000313" key="8">
    <source>
        <dbReference type="Proteomes" id="UP001629392"/>
    </source>
</evidence>
<keyword evidence="4 5" id="KW-0472">Membrane</keyword>
<dbReference type="InterPro" id="IPR005829">
    <property type="entry name" value="Sugar_transporter_CS"/>
</dbReference>
<evidence type="ECO:0000256" key="4">
    <source>
        <dbReference type="ARBA" id="ARBA00023136"/>
    </source>
</evidence>
<feature type="transmembrane region" description="Helical" evidence="5">
    <location>
        <begin position="35"/>
        <end position="52"/>
    </location>
</feature>
<dbReference type="Proteomes" id="UP001629392">
    <property type="component" value="Unassembled WGS sequence"/>
</dbReference>
<dbReference type="SUPFAM" id="SSF103473">
    <property type="entry name" value="MFS general substrate transporter"/>
    <property type="match status" value="1"/>
</dbReference>
<dbReference type="InterPro" id="IPR005828">
    <property type="entry name" value="MFS_sugar_transport-like"/>
</dbReference>
<evidence type="ECO:0000256" key="2">
    <source>
        <dbReference type="ARBA" id="ARBA00022692"/>
    </source>
</evidence>
<evidence type="ECO:0000313" key="7">
    <source>
        <dbReference type="EMBL" id="MFM0720707.1"/>
    </source>
</evidence>
<dbReference type="Gene3D" id="1.20.1250.20">
    <property type="entry name" value="MFS general substrate transporter like domains"/>
    <property type="match status" value="1"/>
</dbReference>
<protein>
    <submittedName>
        <fullName evidence="7">MFS transporter</fullName>
    </submittedName>
</protein>
<dbReference type="InterPro" id="IPR036259">
    <property type="entry name" value="MFS_trans_sf"/>
</dbReference>
<sequence length="468" mass="51342">MASLSIEKDKSVTRLTAATRMNYVEFIDESPMNPVLWILLIGCMVAQILDGFENQTISFALPLLSKEFAIDHLQAGVIGSVTNFGLFCGALLVAPWADKIGRKPILQWAIFFYAFGTLLAALAPTYNTLLCARFIAGLGMAAEFPAAFALLSEMAPRRLRHIFVGSGSIAYASGWTVCAIVATLVIPAFGWRALLWVGVLPALMIFFVRRYIPESVRFLLSQGRTEEAGLIVRRLADSSGYRELELVPPPAAAKAEKVTWRRQFTLLRLSAVTIGALALFQLANNVQVTGVGHWLPSIFVKQGFTLTTSFRFTMIVLVATPIGQVLGMWLQDRIPRKWAILLFSALSAVCFVGFGLSFEYRAPVPVILGFDIGYSFFSGAVMPVFFTLSNELYDTRIRALSAALILAGARCGSITGPLVLGWLLTLGTEIHQIIYYFSMPLLVAAIILLFVIRGDSRQKSLDDVPVGH</sequence>
<dbReference type="Pfam" id="PF00083">
    <property type="entry name" value="Sugar_tr"/>
    <property type="match status" value="1"/>
</dbReference>
<evidence type="ECO:0000259" key="6">
    <source>
        <dbReference type="PROSITE" id="PS50850"/>
    </source>
</evidence>
<feature type="transmembrane region" description="Helical" evidence="5">
    <location>
        <begin position="163"/>
        <end position="187"/>
    </location>
</feature>
<proteinExistence type="predicted"/>
<accession>A0ABW9ENQ9</accession>
<feature type="transmembrane region" description="Helical" evidence="5">
    <location>
        <begin position="132"/>
        <end position="151"/>
    </location>
</feature>
<feature type="transmembrane region" description="Helical" evidence="5">
    <location>
        <begin position="364"/>
        <end position="388"/>
    </location>
</feature>
<comment type="caution">
    <text evidence="7">The sequence shown here is derived from an EMBL/GenBank/DDBJ whole genome shotgun (WGS) entry which is preliminary data.</text>
</comment>